<dbReference type="Proteomes" id="UP001253545">
    <property type="component" value="Unassembled WGS sequence"/>
</dbReference>
<protein>
    <submittedName>
        <fullName evidence="3">YciI family protein</fullName>
    </submittedName>
</protein>
<evidence type="ECO:0000313" key="4">
    <source>
        <dbReference type="Proteomes" id="UP001253545"/>
    </source>
</evidence>
<gene>
    <name evidence="3" type="ORF">RM552_14060</name>
</gene>
<evidence type="ECO:0000256" key="1">
    <source>
        <dbReference type="ARBA" id="ARBA00007689"/>
    </source>
</evidence>
<evidence type="ECO:0000313" key="3">
    <source>
        <dbReference type="EMBL" id="MDT0595975.1"/>
    </source>
</evidence>
<dbReference type="Gene3D" id="3.30.70.1060">
    <property type="entry name" value="Dimeric alpha+beta barrel"/>
    <property type="match status" value="1"/>
</dbReference>
<accession>A0ABU2ZTP6</accession>
<comment type="similarity">
    <text evidence="1">Belongs to the YciI family.</text>
</comment>
<comment type="caution">
    <text evidence="3">The sequence shown here is derived from an EMBL/GenBank/DDBJ whole genome shotgun (WGS) entry which is preliminary data.</text>
</comment>
<dbReference type="Pfam" id="PF03795">
    <property type="entry name" value="YCII"/>
    <property type="match status" value="1"/>
</dbReference>
<keyword evidence="4" id="KW-1185">Reference proteome</keyword>
<reference evidence="3 4" key="1">
    <citation type="submission" date="2023-09" db="EMBL/GenBank/DDBJ databases">
        <authorList>
            <person name="Rey-Velasco X."/>
        </authorList>
    </citation>
    <scope>NUCLEOTIDE SEQUENCE [LARGE SCALE GENOMIC DNA]</scope>
    <source>
        <strain evidence="3 4">P117</strain>
    </source>
</reference>
<proteinExistence type="inferred from homology"/>
<dbReference type="InterPro" id="IPR005545">
    <property type="entry name" value="YCII"/>
</dbReference>
<sequence>MKNFMFIYEGGDPDWHAKSSPEDLQAQMAKWEEWMGRLAEKGQLVAGGDPLHNGGVRVDVTGAATDIAAAEFKDLVSGYSIVAANTIQEATEIAKTCPIFFDTAVKVQVREILAM</sequence>
<dbReference type="EMBL" id="JAVRHX010000004">
    <property type="protein sequence ID" value="MDT0595975.1"/>
    <property type="molecule type" value="Genomic_DNA"/>
</dbReference>
<feature type="domain" description="YCII-related" evidence="2">
    <location>
        <begin position="22"/>
        <end position="109"/>
    </location>
</feature>
<evidence type="ECO:0000259" key="2">
    <source>
        <dbReference type="Pfam" id="PF03795"/>
    </source>
</evidence>
<dbReference type="InterPro" id="IPR011008">
    <property type="entry name" value="Dimeric_a/b-barrel"/>
</dbReference>
<organism evidence="3 4">
    <name type="scientific">Glaciecola petra</name>
    <dbReference type="NCBI Taxonomy" id="3075602"/>
    <lineage>
        <taxon>Bacteria</taxon>
        <taxon>Pseudomonadati</taxon>
        <taxon>Pseudomonadota</taxon>
        <taxon>Gammaproteobacteria</taxon>
        <taxon>Alteromonadales</taxon>
        <taxon>Alteromonadaceae</taxon>
        <taxon>Glaciecola</taxon>
    </lineage>
</organism>
<dbReference type="RefSeq" id="WP_311369489.1">
    <property type="nucleotide sequence ID" value="NZ_JAVRHX010000004.1"/>
</dbReference>
<name>A0ABU2ZTP6_9ALTE</name>
<dbReference type="SUPFAM" id="SSF54909">
    <property type="entry name" value="Dimeric alpha+beta barrel"/>
    <property type="match status" value="1"/>
</dbReference>